<dbReference type="Gene3D" id="1.10.1520.10">
    <property type="entry name" value="Ribonuclease III domain"/>
    <property type="match status" value="1"/>
</dbReference>
<dbReference type="Pfam" id="PF14622">
    <property type="entry name" value="Ribonucleas_3_3"/>
    <property type="match status" value="1"/>
</dbReference>
<dbReference type="PROSITE" id="PS50137">
    <property type="entry name" value="DS_RBD"/>
    <property type="match status" value="1"/>
</dbReference>
<organism evidence="11 12">
    <name type="scientific">Saccharospirillum mangrovi</name>
    <dbReference type="NCBI Taxonomy" id="2161747"/>
    <lineage>
        <taxon>Bacteria</taxon>
        <taxon>Pseudomonadati</taxon>
        <taxon>Pseudomonadota</taxon>
        <taxon>Gammaproteobacteria</taxon>
        <taxon>Oceanospirillales</taxon>
        <taxon>Saccharospirillaceae</taxon>
        <taxon>Saccharospirillum</taxon>
    </lineage>
</organism>
<evidence type="ECO:0000256" key="8">
    <source>
        <dbReference type="HAMAP-Rule" id="MF_00104"/>
    </source>
</evidence>
<dbReference type="HAMAP" id="MF_00104">
    <property type="entry name" value="RNase_III"/>
    <property type="match status" value="1"/>
</dbReference>
<keyword evidence="8" id="KW-0699">rRNA-binding</keyword>
<dbReference type="PROSITE" id="PS50142">
    <property type="entry name" value="RNASE_3_2"/>
    <property type="match status" value="1"/>
</dbReference>
<dbReference type="CDD" id="cd00593">
    <property type="entry name" value="RIBOc"/>
    <property type="match status" value="1"/>
</dbReference>
<feature type="domain" description="RNase III" evidence="10">
    <location>
        <begin position="12"/>
        <end position="134"/>
    </location>
</feature>
<sequence length="233" mass="25831">MTTGTTLSDQDVTRLQQRLNYRFVRRELLALALTHRSVGAQNNERLEFIGDAILNCTIAQALYQQFPKANEGELSRFRAALVKGDTLAELAREFDLGPFLQLGTGEMRSGGHRRSSILADTVEALIGAISLDADMPTAQARVMAWWQPRLAALDPDLVLKDPKTRLQEYLQSQNEPLPQYEVSAITGQAHNQQFTVQCTTSMLPEPTTATDSSRRGAEQAAARHALQRLGQKV</sequence>
<dbReference type="GO" id="GO:0004525">
    <property type="term" value="F:ribonuclease III activity"/>
    <property type="evidence" value="ECO:0007669"/>
    <property type="project" value="UniProtKB-EC"/>
</dbReference>
<protein>
    <recommendedName>
        <fullName evidence="8">Ribonuclease 3</fullName>
        <ecNumber evidence="8">3.1.26.3</ecNumber>
    </recommendedName>
    <alternativeName>
        <fullName evidence="8">Ribonuclease III</fullName>
        <shortName evidence="8">RNase III</shortName>
    </alternativeName>
</protein>
<feature type="active site" evidence="8">
    <location>
        <position position="51"/>
    </location>
</feature>
<comment type="caution">
    <text evidence="11">The sequence shown here is derived from an EMBL/GenBank/DDBJ whole genome shotgun (WGS) entry which is preliminary data.</text>
</comment>
<dbReference type="SMART" id="SM00358">
    <property type="entry name" value="DSRM"/>
    <property type="match status" value="1"/>
</dbReference>
<keyword evidence="7 8" id="KW-0694">RNA-binding</keyword>
<dbReference type="Proteomes" id="UP001595617">
    <property type="component" value="Unassembled WGS sequence"/>
</dbReference>
<evidence type="ECO:0000256" key="1">
    <source>
        <dbReference type="ARBA" id="ARBA00000109"/>
    </source>
</evidence>
<keyword evidence="6 8" id="KW-0378">Hydrolase</keyword>
<comment type="similarity">
    <text evidence="2">Belongs to the ribonuclease III family.</text>
</comment>
<dbReference type="EC" id="3.1.26.3" evidence="8"/>
<evidence type="ECO:0000313" key="11">
    <source>
        <dbReference type="EMBL" id="MFC3853845.1"/>
    </source>
</evidence>
<evidence type="ECO:0000256" key="3">
    <source>
        <dbReference type="ARBA" id="ARBA00022664"/>
    </source>
</evidence>
<keyword evidence="8" id="KW-0819">tRNA processing</keyword>
<dbReference type="InterPro" id="IPR014720">
    <property type="entry name" value="dsRBD_dom"/>
</dbReference>
<comment type="subunit">
    <text evidence="8">Homodimer.</text>
</comment>
<dbReference type="InterPro" id="IPR000999">
    <property type="entry name" value="RNase_III_dom"/>
</dbReference>
<reference evidence="12" key="1">
    <citation type="journal article" date="2019" name="Int. J. Syst. Evol. Microbiol.">
        <title>The Global Catalogue of Microorganisms (GCM) 10K type strain sequencing project: providing services to taxonomists for standard genome sequencing and annotation.</title>
        <authorList>
            <consortium name="The Broad Institute Genomics Platform"/>
            <consortium name="The Broad Institute Genome Sequencing Center for Infectious Disease"/>
            <person name="Wu L."/>
            <person name="Ma J."/>
        </authorList>
    </citation>
    <scope>NUCLEOTIDE SEQUENCE [LARGE SCALE GENOMIC DNA]</scope>
    <source>
        <strain evidence="12">IBRC 10765</strain>
    </source>
</reference>
<dbReference type="SUPFAM" id="SSF69065">
    <property type="entry name" value="RNase III domain-like"/>
    <property type="match status" value="1"/>
</dbReference>
<proteinExistence type="inferred from homology"/>
<keyword evidence="12" id="KW-1185">Reference proteome</keyword>
<evidence type="ECO:0000256" key="4">
    <source>
        <dbReference type="ARBA" id="ARBA00022722"/>
    </source>
</evidence>
<dbReference type="RefSeq" id="WP_380697468.1">
    <property type="nucleotide sequence ID" value="NZ_JBHRYR010000004.1"/>
</dbReference>
<name>A0ABV8A3A3_9GAMM</name>
<feature type="binding site" evidence="8">
    <location>
        <position position="123"/>
    </location>
    <ligand>
        <name>Mg(2+)</name>
        <dbReference type="ChEBI" id="CHEBI:18420"/>
    </ligand>
</feature>
<dbReference type="Pfam" id="PF00035">
    <property type="entry name" value="dsrm"/>
    <property type="match status" value="1"/>
</dbReference>
<comment type="function">
    <text evidence="8">Digests double-stranded RNA. Involved in the processing of primary rRNA transcript to yield the immediate precursors to the large and small rRNAs (23S and 16S). Processes some mRNAs, and tRNAs when they are encoded in the rRNA operon. Processes pre-crRNA and tracrRNA of type II CRISPR loci if present in the organism.</text>
</comment>
<dbReference type="InterPro" id="IPR036389">
    <property type="entry name" value="RNase_III_sf"/>
</dbReference>
<dbReference type="InterPro" id="IPR011907">
    <property type="entry name" value="RNase_III"/>
</dbReference>
<comment type="catalytic activity">
    <reaction evidence="1 8">
        <text>Endonucleolytic cleavage to 5'-phosphomonoester.</text>
        <dbReference type="EC" id="3.1.26.3"/>
    </reaction>
</comment>
<keyword evidence="5 8" id="KW-0255">Endonuclease</keyword>
<accession>A0ABV8A3A3</accession>
<gene>
    <name evidence="8 11" type="primary">rnc</name>
    <name evidence="11" type="ORF">ACFOOG_13455</name>
</gene>
<dbReference type="Gene3D" id="3.30.160.20">
    <property type="match status" value="1"/>
</dbReference>
<dbReference type="CDD" id="cd10845">
    <property type="entry name" value="DSRM_RNAse_III_family"/>
    <property type="match status" value="1"/>
</dbReference>
<evidence type="ECO:0000313" key="12">
    <source>
        <dbReference type="Proteomes" id="UP001595617"/>
    </source>
</evidence>
<comment type="cofactor">
    <cofactor evidence="8">
        <name>Mg(2+)</name>
        <dbReference type="ChEBI" id="CHEBI:18420"/>
    </cofactor>
</comment>
<evidence type="ECO:0000256" key="6">
    <source>
        <dbReference type="ARBA" id="ARBA00022801"/>
    </source>
</evidence>
<dbReference type="PANTHER" id="PTHR11207">
    <property type="entry name" value="RIBONUCLEASE III"/>
    <property type="match status" value="1"/>
</dbReference>
<feature type="active site" evidence="8">
    <location>
        <position position="123"/>
    </location>
</feature>
<dbReference type="NCBIfam" id="TIGR02191">
    <property type="entry name" value="RNaseIII"/>
    <property type="match status" value="1"/>
</dbReference>
<keyword evidence="8" id="KW-0698">rRNA processing</keyword>
<keyword evidence="8" id="KW-0460">Magnesium</keyword>
<dbReference type="SMART" id="SM00535">
    <property type="entry name" value="RIBOc"/>
    <property type="match status" value="1"/>
</dbReference>
<keyword evidence="3 8" id="KW-0507">mRNA processing</keyword>
<feature type="domain" description="DRBM" evidence="9">
    <location>
        <begin position="161"/>
        <end position="231"/>
    </location>
</feature>
<feature type="binding site" evidence="8">
    <location>
        <position position="120"/>
    </location>
    <ligand>
        <name>Mg(2+)</name>
        <dbReference type="ChEBI" id="CHEBI:18420"/>
    </ligand>
</feature>
<keyword evidence="4 8" id="KW-0540">Nuclease</keyword>
<evidence type="ECO:0000256" key="2">
    <source>
        <dbReference type="ARBA" id="ARBA00010183"/>
    </source>
</evidence>
<dbReference type="PANTHER" id="PTHR11207:SF0">
    <property type="entry name" value="RIBONUCLEASE 3"/>
    <property type="match status" value="1"/>
</dbReference>
<dbReference type="SUPFAM" id="SSF54768">
    <property type="entry name" value="dsRNA-binding domain-like"/>
    <property type="match status" value="1"/>
</dbReference>
<evidence type="ECO:0000259" key="9">
    <source>
        <dbReference type="PROSITE" id="PS50137"/>
    </source>
</evidence>
<evidence type="ECO:0000256" key="7">
    <source>
        <dbReference type="ARBA" id="ARBA00022884"/>
    </source>
</evidence>
<feature type="binding site" evidence="8">
    <location>
        <position position="47"/>
    </location>
    <ligand>
        <name>Mg(2+)</name>
        <dbReference type="ChEBI" id="CHEBI:18420"/>
    </ligand>
</feature>
<evidence type="ECO:0000256" key="5">
    <source>
        <dbReference type="ARBA" id="ARBA00022759"/>
    </source>
</evidence>
<comment type="subcellular location">
    <subcellularLocation>
        <location evidence="8">Cytoplasm</location>
    </subcellularLocation>
</comment>
<keyword evidence="8" id="KW-0963">Cytoplasm</keyword>
<dbReference type="EMBL" id="JBHRYR010000004">
    <property type="protein sequence ID" value="MFC3853845.1"/>
    <property type="molecule type" value="Genomic_DNA"/>
</dbReference>
<keyword evidence="8" id="KW-0479">Metal-binding</keyword>
<evidence type="ECO:0000259" key="10">
    <source>
        <dbReference type="PROSITE" id="PS50142"/>
    </source>
</evidence>